<dbReference type="FunFam" id="3.90.80.10:FF:000002">
    <property type="entry name" value="Soluble inorganic pyrophosphatase 4"/>
    <property type="match status" value="1"/>
</dbReference>
<dbReference type="InterPro" id="IPR001245">
    <property type="entry name" value="Ser-Thr/Tyr_kinase_cat_dom"/>
</dbReference>
<proteinExistence type="inferred from homology"/>
<dbReference type="Proteomes" id="UP001168877">
    <property type="component" value="Unassembled WGS sequence"/>
</dbReference>
<dbReference type="InterPro" id="IPR008162">
    <property type="entry name" value="Pyrophosphatase"/>
</dbReference>
<dbReference type="GO" id="GO:0005524">
    <property type="term" value="F:ATP binding"/>
    <property type="evidence" value="ECO:0007669"/>
    <property type="project" value="InterPro"/>
</dbReference>
<comment type="catalytic activity">
    <reaction evidence="12">
        <text>diphosphate + H2O = 2 phosphate + H(+)</text>
        <dbReference type="Rhea" id="RHEA:24576"/>
        <dbReference type="ChEBI" id="CHEBI:15377"/>
        <dbReference type="ChEBI" id="CHEBI:15378"/>
        <dbReference type="ChEBI" id="CHEBI:33019"/>
        <dbReference type="ChEBI" id="CHEBI:43474"/>
        <dbReference type="EC" id="3.6.1.1"/>
    </reaction>
</comment>
<evidence type="ECO:0000256" key="8">
    <source>
        <dbReference type="ARBA" id="ARBA00022801"/>
    </source>
</evidence>
<dbReference type="SUPFAM" id="SSF56112">
    <property type="entry name" value="Protein kinase-like (PK-like)"/>
    <property type="match status" value="1"/>
</dbReference>
<comment type="similarity">
    <text evidence="3">Belongs to the PPase family.</text>
</comment>
<dbReference type="Gene3D" id="1.10.510.10">
    <property type="entry name" value="Transferase(Phosphotransferase) domain 1"/>
    <property type="match status" value="2"/>
</dbReference>
<dbReference type="Gene3D" id="3.30.200.20">
    <property type="entry name" value="Phosphorylase Kinase, domain 1"/>
    <property type="match status" value="1"/>
</dbReference>
<gene>
    <name evidence="15" type="ORF">LWI29_009329</name>
</gene>
<evidence type="ECO:0000256" key="13">
    <source>
        <dbReference type="SAM" id="SignalP"/>
    </source>
</evidence>
<dbReference type="HAMAP" id="MF_00209">
    <property type="entry name" value="Inorganic_PPase"/>
    <property type="match status" value="1"/>
</dbReference>
<reference evidence="15" key="1">
    <citation type="journal article" date="2022" name="Plant J.">
        <title>Strategies of tolerance reflected in two North American maple genomes.</title>
        <authorList>
            <person name="McEvoy S.L."/>
            <person name="Sezen U.U."/>
            <person name="Trouern-Trend A."/>
            <person name="McMahon S.M."/>
            <person name="Schaberg P.G."/>
            <person name="Yang J."/>
            <person name="Wegrzyn J.L."/>
            <person name="Swenson N.G."/>
        </authorList>
    </citation>
    <scope>NUCLEOTIDE SEQUENCE</scope>
    <source>
        <strain evidence="15">NS2018</strain>
    </source>
</reference>
<protein>
    <recommendedName>
        <fullName evidence="4">inorganic diphosphatase</fullName>
        <ecNumber evidence="4">3.6.1.1</ecNumber>
    </recommendedName>
</protein>
<evidence type="ECO:0000256" key="9">
    <source>
        <dbReference type="ARBA" id="ARBA00022842"/>
    </source>
</evidence>
<dbReference type="InterPro" id="IPR000719">
    <property type="entry name" value="Prot_kinase_dom"/>
</dbReference>
<dbReference type="InterPro" id="IPR025287">
    <property type="entry name" value="WAK_GUB"/>
</dbReference>
<comment type="cofactor">
    <cofactor evidence="1">
        <name>Mg(2+)</name>
        <dbReference type="ChEBI" id="CHEBI:18420"/>
    </cofactor>
</comment>
<dbReference type="AlphaFoldDB" id="A0AA39RVG1"/>
<dbReference type="Pfam" id="PF07714">
    <property type="entry name" value="PK_Tyr_Ser-Thr"/>
    <property type="match status" value="1"/>
</dbReference>
<dbReference type="CDD" id="cd00412">
    <property type="entry name" value="pyrophosphatase"/>
    <property type="match status" value="1"/>
</dbReference>
<evidence type="ECO:0000256" key="12">
    <source>
        <dbReference type="ARBA" id="ARBA00047820"/>
    </source>
</evidence>
<evidence type="ECO:0000256" key="11">
    <source>
        <dbReference type="ARBA" id="ARBA00023136"/>
    </source>
</evidence>
<evidence type="ECO:0000256" key="7">
    <source>
        <dbReference type="ARBA" id="ARBA00022729"/>
    </source>
</evidence>
<dbReference type="Pfam" id="PF13947">
    <property type="entry name" value="GUB_WAK_bind"/>
    <property type="match status" value="1"/>
</dbReference>
<evidence type="ECO:0000259" key="14">
    <source>
        <dbReference type="PROSITE" id="PS50011"/>
    </source>
</evidence>
<dbReference type="Pfam" id="PF00719">
    <property type="entry name" value="Pyrophosphatase"/>
    <property type="match status" value="1"/>
</dbReference>
<name>A0AA39RVG1_ACESA</name>
<comment type="subcellular location">
    <subcellularLocation>
        <location evidence="2">Membrane</location>
        <topology evidence="2">Single-pass membrane protein</topology>
    </subcellularLocation>
</comment>
<dbReference type="GO" id="GO:0016020">
    <property type="term" value="C:membrane"/>
    <property type="evidence" value="ECO:0007669"/>
    <property type="project" value="UniProtKB-SubCell"/>
</dbReference>
<keyword evidence="7 13" id="KW-0732">Signal</keyword>
<evidence type="ECO:0000256" key="6">
    <source>
        <dbReference type="ARBA" id="ARBA00022723"/>
    </source>
</evidence>
<dbReference type="PROSITE" id="PS00387">
    <property type="entry name" value="PPASE"/>
    <property type="match status" value="1"/>
</dbReference>
<dbReference type="GO" id="GO:0000287">
    <property type="term" value="F:magnesium ion binding"/>
    <property type="evidence" value="ECO:0007669"/>
    <property type="project" value="InterPro"/>
</dbReference>
<dbReference type="GO" id="GO:0005654">
    <property type="term" value="C:nucleoplasm"/>
    <property type="evidence" value="ECO:0007669"/>
    <property type="project" value="UniProtKB-ARBA"/>
</dbReference>
<keyword evidence="9" id="KW-0460">Magnesium</keyword>
<evidence type="ECO:0000256" key="5">
    <source>
        <dbReference type="ARBA" id="ARBA00022692"/>
    </source>
</evidence>
<dbReference type="InterPro" id="IPR011009">
    <property type="entry name" value="Kinase-like_dom_sf"/>
</dbReference>
<dbReference type="EMBL" id="JAUESC010000384">
    <property type="protein sequence ID" value="KAK0581047.1"/>
    <property type="molecule type" value="Genomic_DNA"/>
</dbReference>
<accession>A0AA39RVG1</accession>
<evidence type="ECO:0000313" key="16">
    <source>
        <dbReference type="Proteomes" id="UP001168877"/>
    </source>
</evidence>
<comment type="caution">
    <text evidence="15">The sequence shown here is derived from an EMBL/GenBank/DDBJ whole genome shotgun (WGS) entry which is preliminary data.</text>
</comment>
<keyword evidence="11" id="KW-0472">Membrane</keyword>
<keyword evidence="5" id="KW-0812">Transmembrane</keyword>
<evidence type="ECO:0000256" key="1">
    <source>
        <dbReference type="ARBA" id="ARBA00001946"/>
    </source>
</evidence>
<feature type="domain" description="Protein kinase" evidence="14">
    <location>
        <begin position="320"/>
        <end position="597"/>
    </location>
</feature>
<evidence type="ECO:0000256" key="4">
    <source>
        <dbReference type="ARBA" id="ARBA00012146"/>
    </source>
</evidence>
<evidence type="ECO:0000256" key="10">
    <source>
        <dbReference type="ARBA" id="ARBA00022989"/>
    </source>
</evidence>
<dbReference type="GO" id="GO:0005829">
    <property type="term" value="C:cytosol"/>
    <property type="evidence" value="ECO:0007669"/>
    <property type="project" value="UniProtKB-ARBA"/>
</dbReference>
<dbReference type="PANTHER" id="PTHR10286">
    <property type="entry name" value="INORGANIC PYROPHOSPHATASE"/>
    <property type="match status" value="1"/>
</dbReference>
<dbReference type="GO" id="GO:0030247">
    <property type="term" value="F:polysaccharide binding"/>
    <property type="evidence" value="ECO:0007669"/>
    <property type="project" value="InterPro"/>
</dbReference>
<feature type="signal peptide" evidence="13">
    <location>
        <begin position="1"/>
        <end position="18"/>
    </location>
</feature>
<keyword evidence="10" id="KW-1133">Transmembrane helix</keyword>
<sequence>MLTLAFTCCALLITVLHQSKISHSIQQQQPVLLQCQCNEEKCGNFSIPFPFHLNNSNSCSSVFSSAFSLNCSNSTTLYLNIGARSYKVVEFFSDGVLVDFPGITSCRQYNDLNSFGFSRNDHFGVSVDNVIGLYDCEDSSLCKTGCETNNLPGCDDDVNGGGSPACCYPLSDHSVWNVGDGFSGFSKYGCRGFSSWVVERGTNTGKRGVKLEWAIPRNTSKGVCATNSNTVNATTVGAGVRCLCKDGFVGDGFANGTGCLECVLAPAFVIVSLLALFCLLKRPVNGSTLFDHESSRISFRKACRTRFFTYHELDEATRGFKDAQKLVENTNGSIYAGVLGDGSHIAVHRLQCDSERDLIQVISRVDILTAILHRNLARLLGCCIESGILPLIVYEYPANGTLEEHLQKSSENKTGLDWYKRLTIAAETASVLAFLQYEICPPIFHRGLKSGYIFLDEDFSVKISGFGLVLDHSNLELGNSIHNKNDVYDFGVLLLEMITGPKHIDQPTAALQKIRSWKLEEIVDPSLYYHEQPIFQREQIEIVADLATRCMLFGRDGKIGMIDVAKELVHIAKESVDGDLSKRGRALQETFSNSSLLQMISMSPESIHHDRCLCLSVYYSLYLISYYRFRVLFDNQEMSEEANGSEQQAPEQAPQRQAPKLNERILSSLSRRSVAAHPWHDLEIGPGAPQIFNCVVEITKGSKVKYELDKKTGLIKVDRILYSSVVYPHNYGFIPRTLCEDNDPLDVLVLMQEPVLPGCFLRAKAIGLMPMIDQGEKDDKIIAVCADDPEYMHYTDIKELPPHRLSEIRRFFEDYKKNENKEVAVNDFLPSTAAVEAIQYSMDLYAEYIMHTLRR</sequence>
<evidence type="ECO:0000256" key="2">
    <source>
        <dbReference type="ARBA" id="ARBA00004167"/>
    </source>
</evidence>
<dbReference type="Gene3D" id="3.90.80.10">
    <property type="entry name" value="Inorganic pyrophosphatase"/>
    <property type="match status" value="1"/>
</dbReference>
<dbReference type="PROSITE" id="PS50011">
    <property type="entry name" value="PROTEIN_KINASE_DOM"/>
    <property type="match status" value="1"/>
</dbReference>
<dbReference type="GO" id="GO:0004427">
    <property type="term" value="F:inorganic diphosphate phosphatase activity"/>
    <property type="evidence" value="ECO:0007669"/>
    <property type="project" value="UniProtKB-EC"/>
</dbReference>
<organism evidence="15 16">
    <name type="scientific">Acer saccharum</name>
    <name type="common">Sugar maple</name>
    <dbReference type="NCBI Taxonomy" id="4024"/>
    <lineage>
        <taxon>Eukaryota</taxon>
        <taxon>Viridiplantae</taxon>
        <taxon>Streptophyta</taxon>
        <taxon>Embryophyta</taxon>
        <taxon>Tracheophyta</taxon>
        <taxon>Spermatophyta</taxon>
        <taxon>Magnoliopsida</taxon>
        <taxon>eudicotyledons</taxon>
        <taxon>Gunneridae</taxon>
        <taxon>Pentapetalae</taxon>
        <taxon>rosids</taxon>
        <taxon>malvids</taxon>
        <taxon>Sapindales</taxon>
        <taxon>Sapindaceae</taxon>
        <taxon>Hippocastanoideae</taxon>
        <taxon>Acereae</taxon>
        <taxon>Acer</taxon>
    </lineage>
</organism>
<dbReference type="GO" id="GO:0004672">
    <property type="term" value="F:protein kinase activity"/>
    <property type="evidence" value="ECO:0007669"/>
    <property type="project" value="InterPro"/>
</dbReference>
<feature type="chain" id="PRO_5041346083" description="inorganic diphosphatase" evidence="13">
    <location>
        <begin position="19"/>
        <end position="855"/>
    </location>
</feature>
<keyword evidence="6" id="KW-0479">Metal-binding</keyword>
<dbReference type="InterPro" id="IPR036649">
    <property type="entry name" value="Pyrophosphatase_sf"/>
</dbReference>
<dbReference type="GO" id="GO:0006796">
    <property type="term" value="P:phosphate-containing compound metabolic process"/>
    <property type="evidence" value="ECO:0007669"/>
    <property type="project" value="InterPro"/>
</dbReference>
<reference evidence="15" key="2">
    <citation type="submission" date="2023-06" db="EMBL/GenBank/DDBJ databases">
        <authorList>
            <person name="Swenson N.G."/>
            <person name="Wegrzyn J.L."/>
            <person name="Mcevoy S.L."/>
        </authorList>
    </citation>
    <scope>NUCLEOTIDE SEQUENCE</scope>
    <source>
        <strain evidence="15">NS2018</strain>
        <tissue evidence="15">Leaf</tissue>
    </source>
</reference>
<keyword evidence="8" id="KW-0378">Hydrolase</keyword>
<evidence type="ECO:0000256" key="3">
    <source>
        <dbReference type="ARBA" id="ARBA00006220"/>
    </source>
</evidence>
<keyword evidence="16" id="KW-1185">Reference proteome</keyword>
<evidence type="ECO:0000313" key="15">
    <source>
        <dbReference type="EMBL" id="KAK0581047.1"/>
    </source>
</evidence>
<dbReference type="EC" id="3.6.1.1" evidence="4"/>
<dbReference type="SUPFAM" id="SSF50324">
    <property type="entry name" value="Inorganic pyrophosphatase"/>
    <property type="match status" value="1"/>
</dbReference>